<evidence type="ECO:0000313" key="2">
    <source>
        <dbReference type="Proteomes" id="UP000266673"/>
    </source>
</evidence>
<keyword evidence="2" id="KW-1185">Reference proteome</keyword>
<dbReference type="InterPro" id="IPR001806">
    <property type="entry name" value="Small_GTPase"/>
</dbReference>
<sequence length="113" mass="13197">MSKNYDFCLRIGVDGERYAGKSRLIDEFTEGDLENGKYEETLQVHVTTTHIHLDNYTIKVEFLEAGWNLRPNKNYYSYIDCAILVYDVSETDGLEKIKELSRTNVSRKVEMTF</sequence>
<dbReference type="CDD" id="cd00882">
    <property type="entry name" value="Ras_like_GTPase"/>
    <property type="match status" value="1"/>
</dbReference>
<gene>
    <name evidence="1" type="ORF">C2G38_898117</name>
</gene>
<dbReference type="Pfam" id="PF00071">
    <property type="entry name" value="Ras"/>
    <property type="match status" value="1"/>
</dbReference>
<name>A0A397VVU2_9GLOM</name>
<dbReference type="EMBL" id="QKWP01000276">
    <property type="protein sequence ID" value="RIB23136.1"/>
    <property type="molecule type" value="Genomic_DNA"/>
</dbReference>
<dbReference type="Gene3D" id="3.40.50.300">
    <property type="entry name" value="P-loop containing nucleotide triphosphate hydrolases"/>
    <property type="match status" value="1"/>
</dbReference>
<organism evidence="1 2">
    <name type="scientific">Gigaspora rosea</name>
    <dbReference type="NCBI Taxonomy" id="44941"/>
    <lineage>
        <taxon>Eukaryota</taxon>
        <taxon>Fungi</taxon>
        <taxon>Fungi incertae sedis</taxon>
        <taxon>Mucoromycota</taxon>
        <taxon>Glomeromycotina</taxon>
        <taxon>Glomeromycetes</taxon>
        <taxon>Diversisporales</taxon>
        <taxon>Gigasporaceae</taxon>
        <taxon>Gigaspora</taxon>
    </lineage>
</organism>
<accession>A0A397VVU2</accession>
<dbReference type="SUPFAM" id="SSF52540">
    <property type="entry name" value="P-loop containing nucleoside triphosphate hydrolases"/>
    <property type="match status" value="1"/>
</dbReference>
<dbReference type="Proteomes" id="UP000266673">
    <property type="component" value="Unassembled WGS sequence"/>
</dbReference>
<dbReference type="GO" id="GO:0003924">
    <property type="term" value="F:GTPase activity"/>
    <property type="evidence" value="ECO:0007669"/>
    <property type="project" value="InterPro"/>
</dbReference>
<dbReference type="OrthoDB" id="2425617at2759"/>
<dbReference type="InterPro" id="IPR027417">
    <property type="entry name" value="P-loop_NTPase"/>
</dbReference>
<evidence type="ECO:0008006" key="3">
    <source>
        <dbReference type="Google" id="ProtNLM"/>
    </source>
</evidence>
<proteinExistence type="predicted"/>
<evidence type="ECO:0000313" key="1">
    <source>
        <dbReference type="EMBL" id="RIB23136.1"/>
    </source>
</evidence>
<dbReference type="AlphaFoldDB" id="A0A397VVU2"/>
<protein>
    <recommendedName>
        <fullName evidence="3">P-loop containing nucleoside triphosphate hydrolase protein</fullName>
    </recommendedName>
</protein>
<dbReference type="GO" id="GO:0005525">
    <property type="term" value="F:GTP binding"/>
    <property type="evidence" value="ECO:0007669"/>
    <property type="project" value="InterPro"/>
</dbReference>
<reference evidence="1 2" key="1">
    <citation type="submission" date="2018-06" db="EMBL/GenBank/DDBJ databases">
        <title>Comparative genomics reveals the genomic features of Rhizophagus irregularis, R. cerebriforme, R. diaphanum and Gigaspora rosea, and their symbiotic lifestyle signature.</title>
        <authorList>
            <person name="Morin E."/>
            <person name="San Clemente H."/>
            <person name="Chen E.C.H."/>
            <person name="De La Providencia I."/>
            <person name="Hainaut M."/>
            <person name="Kuo A."/>
            <person name="Kohler A."/>
            <person name="Murat C."/>
            <person name="Tang N."/>
            <person name="Roy S."/>
            <person name="Loubradou J."/>
            <person name="Henrissat B."/>
            <person name="Grigoriev I.V."/>
            <person name="Corradi N."/>
            <person name="Roux C."/>
            <person name="Martin F.M."/>
        </authorList>
    </citation>
    <scope>NUCLEOTIDE SEQUENCE [LARGE SCALE GENOMIC DNA]</scope>
    <source>
        <strain evidence="1 2">DAOM 194757</strain>
    </source>
</reference>
<comment type="caution">
    <text evidence="1">The sequence shown here is derived from an EMBL/GenBank/DDBJ whole genome shotgun (WGS) entry which is preliminary data.</text>
</comment>